<evidence type="ECO:0000313" key="1">
    <source>
        <dbReference type="EMBL" id="SFF00565.1"/>
    </source>
</evidence>
<protein>
    <submittedName>
        <fullName evidence="1">Uncharacterized protein</fullName>
    </submittedName>
</protein>
<sequence>MSTTTLSKRDQRTLKVALEALKITGLQICKAIEASGQDVVRFDDLAGLIRNKPPQTVIDLSVVYVAIGMAVTKGLIRDPGENVPDESYQHAYELTDAGRFILRTFDTGPKAHSILADIEAEMAGAA</sequence>
<name>A0A1I2F5W4_9BURK</name>
<dbReference type="RefSeq" id="WP_092940167.1">
    <property type="nucleotide sequence ID" value="NZ_FONX01000009.1"/>
</dbReference>
<keyword evidence="2" id="KW-1185">Reference proteome</keyword>
<evidence type="ECO:0000313" key="2">
    <source>
        <dbReference type="Proteomes" id="UP000199119"/>
    </source>
</evidence>
<dbReference type="STRING" id="1177982.SAMN04489711_109160"/>
<dbReference type="OrthoDB" id="9815357at2"/>
<proteinExistence type="predicted"/>
<dbReference type="Proteomes" id="UP000199119">
    <property type="component" value="Unassembled WGS sequence"/>
</dbReference>
<dbReference type="EMBL" id="FONX01000009">
    <property type="protein sequence ID" value="SFF00565.1"/>
    <property type="molecule type" value="Genomic_DNA"/>
</dbReference>
<organism evidence="1 2">
    <name type="scientific">Paracidovorax wautersii</name>
    <dbReference type="NCBI Taxonomy" id="1177982"/>
    <lineage>
        <taxon>Bacteria</taxon>
        <taxon>Pseudomonadati</taxon>
        <taxon>Pseudomonadota</taxon>
        <taxon>Betaproteobacteria</taxon>
        <taxon>Burkholderiales</taxon>
        <taxon>Comamonadaceae</taxon>
        <taxon>Paracidovorax</taxon>
    </lineage>
</organism>
<reference evidence="2" key="1">
    <citation type="submission" date="2016-10" db="EMBL/GenBank/DDBJ databases">
        <authorList>
            <person name="Varghese N."/>
            <person name="Submissions S."/>
        </authorList>
    </citation>
    <scope>NUCLEOTIDE SEQUENCE [LARGE SCALE GENOMIC DNA]</scope>
    <source>
        <strain evidence="2">DSM 27981</strain>
    </source>
</reference>
<dbReference type="AlphaFoldDB" id="A0A1I2F5W4"/>
<accession>A0A1I2F5W4</accession>
<gene>
    <name evidence="1" type="ORF">SAMN04489711_109160</name>
</gene>